<evidence type="ECO:0000313" key="2">
    <source>
        <dbReference type="EMBL" id="QYZ69991.1"/>
    </source>
</evidence>
<dbReference type="EMBL" id="CP069370">
    <property type="protein sequence ID" value="QYZ69991.1"/>
    <property type="molecule type" value="Genomic_DNA"/>
</dbReference>
<organism evidence="2 3">
    <name type="scientific">Neotabrizicola shimadae</name>
    <dbReference type="NCBI Taxonomy" id="2807096"/>
    <lineage>
        <taxon>Bacteria</taxon>
        <taxon>Pseudomonadati</taxon>
        <taxon>Pseudomonadota</taxon>
        <taxon>Alphaproteobacteria</taxon>
        <taxon>Rhodobacterales</taxon>
        <taxon>Paracoccaceae</taxon>
        <taxon>Neotabrizicola</taxon>
    </lineage>
</organism>
<dbReference type="Proteomes" id="UP000826300">
    <property type="component" value="Chromosome"/>
</dbReference>
<gene>
    <name evidence="2" type="ORF">JO391_00140</name>
</gene>
<feature type="transmembrane region" description="Helical" evidence="1">
    <location>
        <begin position="99"/>
        <end position="117"/>
    </location>
</feature>
<dbReference type="RefSeq" id="WP_220662207.1">
    <property type="nucleotide sequence ID" value="NZ_CP069370.1"/>
</dbReference>
<accession>A0A8G0ZRA1</accession>
<reference evidence="2" key="1">
    <citation type="submission" date="2021-02" db="EMBL/GenBank/DDBJ databases">
        <title>Rhodobacter shimadae sp. nov., an aerobic anoxygenic phototrophic bacterium isolated from a hot spring.</title>
        <authorList>
            <person name="Muramatsu S."/>
            <person name="Haruta S."/>
            <person name="Hirose S."/>
            <person name="Hanada S."/>
        </authorList>
    </citation>
    <scope>NUCLEOTIDE SEQUENCE</scope>
    <source>
        <strain evidence="2">N10</strain>
    </source>
</reference>
<dbReference type="KEGG" id="nsm:JO391_00140"/>
<keyword evidence="1" id="KW-0812">Transmembrane</keyword>
<evidence type="ECO:0000313" key="3">
    <source>
        <dbReference type="Proteomes" id="UP000826300"/>
    </source>
</evidence>
<feature type="transmembrane region" description="Helical" evidence="1">
    <location>
        <begin position="75"/>
        <end position="93"/>
    </location>
</feature>
<dbReference type="AlphaFoldDB" id="A0A8G0ZRA1"/>
<keyword evidence="1" id="KW-0472">Membrane</keyword>
<keyword evidence="1" id="KW-1133">Transmembrane helix</keyword>
<keyword evidence="3" id="KW-1185">Reference proteome</keyword>
<protein>
    <submittedName>
        <fullName evidence="2">Uncharacterized protein</fullName>
    </submittedName>
</protein>
<sequence length="137" mass="15063">MSGLEDALQRDEYLLFIREHGPLAFRMILQPLVATAIAIRAGLRDARSGRRPFAVLVATEPAQRRQLLGELWGDIGRLYLLAVVIDMIFQLVVSRSVDVLQALAIAAILAFPAYLVARGLTNRIARRRLAARAGGTS</sequence>
<evidence type="ECO:0000256" key="1">
    <source>
        <dbReference type="SAM" id="Phobius"/>
    </source>
</evidence>
<proteinExistence type="predicted"/>
<name>A0A8G0ZRA1_9RHOB</name>